<dbReference type="STRING" id="909626.AQJ91_37090"/>
<dbReference type="AlphaFoldDB" id="A0A124IDU3"/>
<organism evidence="2 3">
    <name type="scientific">Streptomyces dysideae</name>
    <dbReference type="NCBI Taxonomy" id="909626"/>
    <lineage>
        <taxon>Bacteria</taxon>
        <taxon>Bacillati</taxon>
        <taxon>Actinomycetota</taxon>
        <taxon>Actinomycetes</taxon>
        <taxon>Kitasatosporales</taxon>
        <taxon>Streptomycetaceae</taxon>
        <taxon>Streptomyces</taxon>
    </lineage>
</organism>
<evidence type="ECO:0000313" key="3">
    <source>
        <dbReference type="Proteomes" id="UP000053260"/>
    </source>
</evidence>
<dbReference type="RefSeq" id="WP_067030717.1">
    <property type="nucleotide sequence ID" value="NZ_KQ949107.1"/>
</dbReference>
<comment type="caution">
    <text evidence="2">The sequence shown here is derived from an EMBL/GenBank/DDBJ whole genome shotgun (WGS) entry which is preliminary data.</text>
</comment>
<evidence type="ECO:0000313" key="2">
    <source>
        <dbReference type="EMBL" id="KUO16237.1"/>
    </source>
</evidence>
<keyword evidence="3" id="KW-1185">Reference proteome</keyword>
<feature type="region of interest" description="Disordered" evidence="1">
    <location>
        <begin position="24"/>
        <end position="51"/>
    </location>
</feature>
<dbReference type="OrthoDB" id="4338594at2"/>
<dbReference type="Proteomes" id="UP000053260">
    <property type="component" value="Unassembled WGS sequence"/>
</dbReference>
<name>A0A124IDU3_9ACTN</name>
<protein>
    <submittedName>
        <fullName evidence="2">Uncharacterized protein</fullName>
    </submittedName>
</protein>
<reference evidence="2 3" key="1">
    <citation type="submission" date="2015-10" db="EMBL/GenBank/DDBJ databases">
        <title>Draft genome sequence of Streptomyces sp. RV15, isolated from a marine sponge.</title>
        <authorList>
            <person name="Ruckert C."/>
            <person name="Abdelmohsen U.R."/>
            <person name="Winkler A."/>
            <person name="Hentschel U."/>
            <person name="Kalinowski J."/>
            <person name="Kampfer P."/>
            <person name="Glaeser S."/>
        </authorList>
    </citation>
    <scope>NUCLEOTIDE SEQUENCE [LARGE SCALE GENOMIC DNA]</scope>
    <source>
        <strain evidence="2 3">RV15</strain>
    </source>
</reference>
<accession>A0A124IDU3</accession>
<dbReference type="EMBL" id="LMXB01000093">
    <property type="protein sequence ID" value="KUO16237.1"/>
    <property type="molecule type" value="Genomic_DNA"/>
</dbReference>
<sequence>MPMDVYAAVGALVRAEIARTHTPTICPPAQKASAPDEPVAPKPTTVAASPVPTRRRLRARAAAVLRRRTAICG</sequence>
<gene>
    <name evidence="2" type="ORF">AQJ91_37090</name>
</gene>
<proteinExistence type="predicted"/>
<evidence type="ECO:0000256" key="1">
    <source>
        <dbReference type="SAM" id="MobiDB-lite"/>
    </source>
</evidence>